<gene>
    <name evidence="2" type="ORF">ANN_19402</name>
</gene>
<evidence type="ECO:0000256" key="1">
    <source>
        <dbReference type="SAM" id="MobiDB-lite"/>
    </source>
</evidence>
<evidence type="ECO:0000313" key="2">
    <source>
        <dbReference type="EMBL" id="KAJ4430811.1"/>
    </source>
</evidence>
<dbReference type="PANTHER" id="PTHR46114">
    <property type="entry name" value="APPLE DOMAIN-CONTAINING PROTEIN"/>
    <property type="match status" value="1"/>
</dbReference>
<dbReference type="EMBL" id="JAJSOF020000031">
    <property type="protein sequence ID" value="KAJ4430811.1"/>
    <property type="molecule type" value="Genomic_DNA"/>
</dbReference>
<evidence type="ECO:0000313" key="3">
    <source>
        <dbReference type="Proteomes" id="UP001148838"/>
    </source>
</evidence>
<comment type="caution">
    <text evidence="2">The sequence shown here is derived from an EMBL/GenBank/DDBJ whole genome shotgun (WGS) entry which is preliminary data.</text>
</comment>
<reference evidence="2 3" key="1">
    <citation type="journal article" date="2022" name="Allergy">
        <title>Genome assembly and annotation of Periplaneta americana reveal a comprehensive cockroach allergen profile.</title>
        <authorList>
            <person name="Wang L."/>
            <person name="Xiong Q."/>
            <person name="Saelim N."/>
            <person name="Wang L."/>
            <person name="Nong W."/>
            <person name="Wan A.T."/>
            <person name="Shi M."/>
            <person name="Liu X."/>
            <person name="Cao Q."/>
            <person name="Hui J.H.L."/>
            <person name="Sookrung N."/>
            <person name="Leung T.F."/>
            <person name="Tungtrongchitr A."/>
            <person name="Tsui S.K.W."/>
        </authorList>
    </citation>
    <scope>NUCLEOTIDE SEQUENCE [LARGE SCALE GENOMIC DNA]</scope>
    <source>
        <strain evidence="2">PWHHKU_190912</strain>
    </source>
</reference>
<organism evidence="2 3">
    <name type="scientific">Periplaneta americana</name>
    <name type="common">American cockroach</name>
    <name type="synonym">Blatta americana</name>
    <dbReference type="NCBI Taxonomy" id="6978"/>
    <lineage>
        <taxon>Eukaryota</taxon>
        <taxon>Metazoa</taxon>
        <taxon>Ecdysozoa</taxon>
        <taxon>Arthropoda</taxon>
        <taxon>Hexapoda</taxon>
        <taxon>Insecta</taxon>
        <taxon>Pterygota</taxon>
        <taxon>Neoptera</taxon>
        <taxon>Polyneoptera</taxon>
        <taxon>Dictyoptera</taxon>
        <taxon>Blattodea</taxon>
        <taxon>Blattoidea</taxon>
        <taxon>Blattidae</taxon>
        <taxon>Blattinae</taxon>
        <taxon>Periplaneta</taxon>
    </lineage>
</organism>
<name>A0ABQ8S9T7_PERAM</name>
<proteinExistence type="predicted"/>
<protein>
    <submittedName>
        <fullName evidence="2">Uncharacterized protein</fullName>
    </submittedName>
</protein>
<feature type="region of interest" description="Disordered" evidence="1">
    <location>
        <begin position="156"/>
        <end position="189"/>
    </location>
</feature>
<sequence length="349" mass="39797">MNAFTDFITIVRDEHGQTVVLRPNTCTAVRPSSLPAVPVNSCYSVRARCNELKPTESQTAGPRSPRKLAWRPQRFLHSSCEFRAPHVICCRATRCSCRDGPSRPKRRGYKHLGAHGSGRETRAVVGYTAKNKKDILYPNIPSAIRIIPHGPDIPVLLPPESDTLPSGSRSTETESPMDHTYEPGNTGDDRCFNQSELNDLVKDLNLPKESAELLGSRLKEKKVLAEGTYFSWYWHRQKELVPFLAEEENLVYFQDILAVLKFYNINYNSKEWRFFIDSSKKSLKGEEYNAIHFEASKRPWKCSYGINPGRDIAKGLQLRDVSERMPLLQADEDMRHNLNMPMELGDEDE</sequence>
<keyword evidence="3" id="KW-1185">Reference proteome</keyword>
<feature type="compositionally biased region" description="Polar residues" evidence="1">
    <location>
        <begin position="163"/>
        <end position="174"/>
    </location>
</feature>
<accession>A0ABQ8S9T7</accession>
<feature type="compositionally biased region" description="Basic and acidic residues" evidence="1">
    <location>
        <begin position="176"/>
        <end position="189"/>
    </location>
</feature>
<dbReference type="PANTHER" id="PTHR46114:SF2">
    <property type="entry name" value="CULLIN N-TERMINAL DOMAIN-CONTAINING PROTEIN"/>
    <property type="match status" value="1"/>
</dbReference>
<dbReference type="Proteomes" id="UP001148838">
    <property type="component" value="Unassembled WGS sequence"/>
</dbReference>